<comment type="subcellular location">
    <subcellularLocation>
        <location evidence="1">Cytoplasm</location>
    </subcellularLocation>
</comment>
<keyword evidence="5" id="KW-1185">Reference proteome</keyword>
<dbReference type="InterPro" id="IPR033919">
    <property type="entry name" value="TSA/FSA_arc/bac"/>
</dbReference>
<organism evidence="4 5">
    <name type="scientific">Paenibacillus abyssi</name>
    <dbReference type="NCBI Taxonomy" id="1340531"/>
    <lineage>
        <taxon>Bacteria</taxon>
        <taxon>Bacillati</taxon>
        <taxon>Bacillota</taxon>
        <taxon>Bacilli</taxon>
        <taxon>Bacillales</taxon>
        <taxon>Paenibacillaceae</taxon>
        <taxon>Paenibacillus</taxon>
    </lineage>
</organism>
<dbReference type="GO" id="GO:0005737">
    <property type="term" value="C:cytoplasm"/>
    <property type="evidence" value="ECO:0007669"/>
    <property type="project" value="UniProtKB-SubCell"/>
</dbReference>
<comment type="caution">
    <text evidence="4">The sequence shown here is derived from an EMBL/GenBank/DDBJ whole genome shotgun (WGS) entry which is preliminary data.</text>
</comment>
<protein>
    <submittedName>
        <fullName evidence="4">Transaldolase</fullName>
    </submittedName>
</protein>
<dbReference type="GO" id="GO:0005975">
    <property type="term" value="P:carbohydrate metabolic process"/>
    <property type="evidence" value="ECO:0007669"/>
    <property type="project" value="InterPro"/>
</dbReference>
<dbReference type="InterPro" id="IPR013785">
    <property type="entry name" value="Aldolase_TIM"/>
</dbReference>
<dbReference type="AlphaFoldDB" id="A0A917FW09"/>
<dbReference type="PROSITE" id="PS01054">
    <property type="entry name" value="TRANSALDOLASE_1"/>
    <property type="match status" value="1"/>
</dbReference>
<proteinExistence type="predicted"/>
<sequence>MELYVDTANIGQIKEAVSLGILEGVTTNPSIVAREGRPFKELIQEIGSIVPGKVWCEVVATEAEGMVHEAREISTWVPRAVVKLPMGAEGIKAASRLAQEGIETNMTLVYSVPQAILAAKAGVNYVSPYLGRVDDTGWSGADFIRGIVNAYRMLGFDTKVIAASIRGPRQVLDVLQLGVDAVTMAYPVLMSMMRHPMTDIGLQQFLKDWEDAGL</sequence>
<reference evidence="4" key="1">
    <citation type="journal article" date="2014" name="Int. J. Syst. Evol. Microbiol.">
        <title>Complete genome sequence of Corynebacterium casei LMG S-19264T (=DSM 44701T), isolated from a smear-ripened cheese.</title>
        <authorList>
            <consortium name="US DOE Joint Genome Institute (JGI-PGF)"/>
            <person name="Walter F."/>
            <person name="Albersmeier A."/>
            <person name="Kalinowski J."/>
            <person name="Ruckert C."/>
        </authorList>
    </citation>
    <scope>NUCLEOTIDE SEQUENCE</scope>
    <source>
        <strain evidence="4">CGMCC 1.12987</strain>
    </source>
</reference>
<evidence type="ECO:0000313" key="4">
    <source>
        <dbReference type="EMBL" id="GGG05956.1"/>
    </source>
</evidence>
<dbReference type="SUPFAM" id="SSF51569">
    <property type="entry name" value="Aldolase"/>
    <property type="match status" value="1"/>
</dbReference>
<evidence type="ECO:0000256" key="1">
    <source>
        <dbReference type="ARBA" id="ARBA00004496"/>
    </source>
</evidence>
<dbReference type="Gene3D" id="3.20.20.70">
    <property type="entry name" value="Aldolase class I"/>
    <property type="match status" value="1"/>
</dbReference>
<dbReference type="NCBIfam" id="TIGR00875">
    <property type="entry name" value="fsa_talC_mipB"/>
    <property type="match status" value="1"/>
</dbReference>
<dbReference type="Pfam" id="PF00923">
    <property type="entry name" value="TAL_FSA"/>
    <property type="match status" value="1"/>
</dbReference>
<evidence type="ECO:0000313" key="5">
    <source>
        <dbReference type="Proteomes" id="UP000644756"/>
    </source>
</evidence>
<name>A0A917FW09_9BACL</name>
<gene>
    <name evidence="4" type="primary">tal</name>
    <name evidence="4" type="ORF">GCM10010916_23700</name>
</gene>
<dbReference type="RefSeq" id="WP_188531274.1">
    <property type="nucleotide sequence ID" value="NZ_BMGR01000007.1"/>
</dbReference>
<dbReference type="PANTHER" id="PTHR10683:SF40">
    <property type="entry name" value="FRUCTOSE-6-PHOSPHATE ALDOLASE 1-RELATED"/>
    <property type="match status" value="1"/>
</dbReference>
<reference evidence="4" key="2">
    <citation type="submission" date="2020-09" db="EMBL/GenBank/DDBJ databases">
        <authorList>
            <person name="Sun Q."/>
            <person name="Zhou Y."/>
        </authorList>
    </citation>
    <scope>NUCLEOTIDE SEQUENCE</scope>
    <source>
        <strain evidence="4">CGMCC 1.12987</strain>
    </source>
</reference>
<keyword evidence="3" id="KW-0704">Schiff base</keyword>
<dbReference type="InterPro" id="IPR001585">
    <property type="entry name" value="TAL/FSA"/>
</dbReference>
<dbReference type="CDD" id="cd00956">
    <property type="entry name" value="Transaldolase_FSA"/>
    <property type="match status" value="1"/>
</dbReference>
<dbReference type="FunFam" id="3.20.20.70:FF:000018">
    <property type="entry name" value="Probable transaldolase"/>
    <property type="match status" value="1"/>
</dbReference>
<dbReference type="InterPro" id="IPR004731">
    <property type="entry name" value="Transaldolase_3B/F6P_aldolase"/>
</dbReference>
<dbReference type="Proteomes" id="UP000644756">
    <property type="component" value="Unassembled WGS sequence"/>
</dbReference>
<evidence type="ECO:0000256" key="2">
    <source>
        <dbReference type="ARBA" id="ARBA00022490"/>
    </source>
</evidence>
<evidence type="ECO:0000256" key="3">
    <source>
        <dbReference type="ARBA" id="ARBA00023270"/>
    </source>
</evidence>
<dbReference type="EMBL" id="BMGR01000007">
    <property type="protein sequence ID" value="GGG05956.1"/>
    <property type="molecule type" value="Genomic_DNA"/>
</dbReference>
<accession>A0A917FW09</accession>
<dbReference type="GO" id="GO:0016832">
    <property type="term" value="F:aldehyde-lyase activity"/>
    <property type="evidence" value="ECO:0007669"/>
    <property type="project" value="InterPro"/>
</dbReference>
<dbReference type="PANTHER" id="PTHR10683">
    <property type="entry name" value="TRANSALDOLASE"/>
    <property type="match status" value="1"/>
</dbReference>
<dbReference type="InterPro" id="IPR018225">
    <property type="entry name" value="Transaldolase_AS"/>
</dbReference>
<keyword evidence="2" id="KW-0963">Cytoplasm</keyword>